<dbReference type="EMBL" id="JH687837">
    <property type="protein sequence ID" value="EJD37640.1"/>
    <property type="molecule type" value="Genomic_DNA"/>
</dbReference>
<accession>J0DAX2</accession>
<gene>
    <name evidence="1" type="ORF">AURDEDRAFT_116733</name>
</gene>
<evidence type="ECO:0000313" key="2">
    <source>
        <dbReference type="Proteomes" id="UP000006514"/>
    </source>
</evidence>
<proteinExistence type="predicted"/>
<feature type="non-terminal residue" evidence="1">
    <location>
        <position position="123"/>
    </location>
</feature>
<evidence type="ECO:0000313" key="1">
    <source>
        <dbReference type="EMBL" id="EJD37640.1"/>
    </source>
</evidence>
<name>J0DAX2_AURST</name>
<dbReference type="AlphaFoldDB" id="J0DAX2"/>
<dbReference type="Proteomes" id="UP000006514">
    <property type="component" value="Unassembled WGS sequence"/>
</dbReference>
<protein>
    <submittedName>
        <fullName evidence="1">Uncharacterized protein</fullName>
    </submittedName>
</protein>
<reference evidence="2" key="1">
    <citation type="journal article" date="2012" name="Science">
        <title>The Paleozoic origin of enzymatic lignin decomposition reconstructed from 31 fungal genomes.</title>
        <authorList>
            <person name="Floudas D."/>
            <person name="Binder M."/>
            <person name="Riley R."/>
            <person name="Barry K."/>
            <person name="Blanchette R.A."/>
            <person name="Henrissat B."/>
            <person name="Martinez A.T."/>
            <person name="Otillar R."/>
            <person name="Spatafora J.W."/>
            <person name="Yadav J.S."/>
            <person name="Aerts A."/>
            <person name="Benoit I."/>
            <person name="Boyd A."/>
            <person name="Carlson A."/>
            <person name="Copeland A."/>
            <person name="Coutinho P.M."/>
            <person name="de Vries R.P."/>
            <person name="Ferreira P."/>
            <person name="Findley K."/>
            <person name="Foster B."/>
            <person name="Gaskell J."/>
            <person name="Glotzer D."/>
            <person name="Gorecki P."/>
            <person name="Heitman J."/>
            <person name="Hesse C."/>
            <person name="Hori C."/>
            <person name="Igarashi K."/>
            <person name="Jurgens J.A."/>
            <person name="Kallen N."/>
            <person name="Kersten P."/>
            <person name="Kohler A."/>
            <person name="Kuees U."/>
            <person name="Kumar T.K.A."/>
            <person name="Kuo A."/>
            <person name="LaButti K."/>
            <person name="Larrondo L.F."/>
            <person name="Lindquist E."/>
            <person name="Ling A."/>
            <person name="Lombard V."/>
            <person name="Lucas S."/>
            <person name="Lundell T."/>
            <person name="Martin R."/>
            <person name="McLaughlin D.J."/>
            <person name="Morgenstern I."/>
            <person name="Morin E."/>
            <person name="Murat C."/>
            <person name="Nagy L.G."/>
            <person name="Nolan M."/>
            <person name="Ohm R.A."/>
            <person name="Patyshakuliyeva A."/>
            <person name="Rokas A."/>
            <person name="Ruiz-Duenas F.J."/>
            <person name="Sabat G."/>
            <person name="Salamov A."/>
            <person name="Samejima M."/>
            <person name="Schmutz J."/>
            <person name="Slot J.C."/>
            <person name="St John F."/>
            <person name="Stenlid J."/>
            <person name="Sun H."/>
            <person name="Sun S."/>
            <person name="Syed K."/>
            <person name="Tsang A."/>
            <person name="Wiebenga A."/>
            <person name="Young D."/>
            <person name="Pisabarro A."/>
            <person name="Eastwood D.C."/>
            <person name="Martin F."/>
            <person name="Cullen D."/>
            <person name="Grigoriev I.V."/>
            <person name="Hibbett D.S."/>
        </authorList>
    </citation>
    <scope>NUCLEOTIDE SEQUENCE [LARGE SCALE GENOMIC DNA]</scope>
    <source>
        <strain evidence="2">TFB10046</strain>
    </source>
</reference>
<keyword evidence="2" id="KW-1185">Reference proteome</keyword>
<dbReference type="InParanoid" id="J0DAX2"/>
<dbReference type="KEGG" id="adl:AURDEDRAFT_116733"/>
<sequence length="123" mass="13493">MEEGDPLFSGLAHVTRRPAASFSARAVYARASRPSLPSLLRSCTMPLPYSARMCDDCGRPWRYWVFSGDFEAIVLCVPSATMHCATLSFSTVHGGDYAIPGIRMMSRQTDTAIRRTTAAVRSS</sequence>
<organism evidence="1 2">
    <name type="scientific">Auricularia subglabra (strain TFB-10046 / SS5)</name>
    <name type="common">White-rot fungus</name>
    <name type="synonym">Auricularia delicata (strain TFB10046)</name>
    <dbReference type="NCBI Taxonomy" id="717982"/>
    <lineage>
        <taxon>Eukaryota</taxon>
        <taxon>Fungi</taxon>
        <taxon>Dikarya</taxon>
        <taxon>Basidiomycota</taxon>
        <taxon>Agaricomycotina</taxon>
        <taxon>Agaricomycetes</taxon>
        <taxon>Auriculariales</taxon>
        <taxon>Auriculariaceae</taxon>
        <taxon>Auricularia</taxon>
    </lineage>
</organism>